<evidence type="ECO:0000313" key="5">
    <source>
        <dbReference type="EMBL" id="OFJ49593.1"/>
    </source>
</evidence>
<organism evidence="5 6">
    <name type="scientific">Janthinobacterium lividum</name>
    <dbReference type="NCBI Taxonomy" id="29581"/>
    <lineage>
        <taxon>Bacteria</taxon>
        <taxon>Pseudomonadati</taxon>
        <taxon>Pseudomonadota</taxon>
        <taxon>Betaproteobacteria</taxon>
        <taxon>Burkholderiales</taxon>
        <taxon>Oxalobacteraceae</taxon>
        <taxon>Janthinobacterium</taxon>
    </lineage>
</organism>
<dbReference type="EMBL" id="MAQB02000001">
    <property type="protein sequence ID" value="OFJ49593.1"/>
    <property type="molecule type" value="Genomic_DNA"/>
</dbReference>
<evidence type="ECO:0000256" key="1">
    <source>
        <dbReference type="ARBA" id="ARBA00004328"/>
    </source>
</evidence>
<feature type="domain" description="Phage capsid-like C-terminal" evidence="4">
    <location>
        <begin position="121"/>
        <end position="401"/>
    </location>
</feature>
<keyword evidence="2" id="KW-0175">Coiled coil</keyword>
<evidence type="ECO:0000259" key="4">
    <source>
        <dbReference type="Pfam" id="PF05065"/>
    </source>
</evidence>
<dbReference type="InterPro" id="IPR024455">
    <property type="entry name" value="Phage_capsid"/>
</dbReference>
<feature type="coiled-coil region" evidence="2">
    <location>
        <begin position="4"/>
        <end position="65"/>
    </location>
</feature>
<evidence type="ECO:0000313" key="6">
    <source>
        <dbReference type="Proteomes" id="UP000092634"/>
    </source>
</evidence>
<feature type="region of interest" description="Disordered" evidence="3">
    <location>
        <begin position="152"/>
        <end position="171"/>
    </location>
</feature>
<evidence type="ECO:0000256" key="2">
    <source>
        <dbReference type="SAM" id="Coils"/>
    </source>
</evidence>
<name>A0A1E8PTG0_9BURK</name>
<dbReference type="Gene3D" id="3.30.2400.10">
    <property type="entry name" value="Major capsid protein gp5"/>
    <property type="match status" value="1"/>
</dbReference>
<dbReference type="Pfam" id="PF05065">
    <property type="entry name" value="Phage_capsid"/>
    <property type="match status" value="1"/>
</dbReference>
<protein>
    <recommendedName>
        <fullName evidence="4">Phage capsid-like C-terminal domain-containing protein</fullName>
    </recommendedName>
</protein>
<evidence type="ECO:0000256" key="3">
    <source>
        <dbReference type="SAM" id="MobiDB-lite"/>
    </source>
</evidence>
<dbReference type="AlphaFoldDB" id="A0A1E8PTG0"/>
<gene>
    <name evidence="5" type="ORF">BA896_012680</name>
</gene>
<dbReference type="NCBIfam" id="TIGR01554">
    <property type="entry name" value="major_cap_HK97"/>
    <property type="match status" value="1"/>
</dbReference>
<dbReference type="Proteomes" id="UP000092634">
    <property type="component" value="Unassembled WGS sequence"/>
</dbReference>
<comment type="subcellular location">
    <subcellularLocation>
        <location evidence="1">Virion</location>
    </subcellularLocation>
</comment>
<comment type="caution">
    <text evidence="5">The sequence shown here is derived from an EMBL/GenBank/DDBJ whole genome shotgun (WGS) entry which is preliminary data.</text>
</comment>
<feature type="compositionally biased region" description="Polar residues" evidence="3">
    <location>
        <begin position="152"/>
        <end position="165"/>
    </location>
</feature>
<dbReference type="SUPFAM" id="SSF56563">
    <property type="entry name" value="Major capsid protein gp5"/>
    <property type="match status" value="1"/>
</dbReference>
<reference evidence="5 6" key="1">
    <citation type="submission" date="2016-10" db="EMBL/GenBank/DDBJ databases">
        <title>Updated version of Genome Assembly of Janthinobacterium lividum ERGS5:01.</title>
        <authorList>
            <person name="Kumar R."/>
            <person name="Acharya V."/>
            <person name="Singh D."/>
        </authorList>
    </citation>
    <scope>NUCLEOTIDE SEQUENCE [LARGE SCALE GENOMIC DNA]</scope>
    <source>
        <strain evidence="5 6">ERGS5:01</strain>
    </source>
</reference>
<proteinExistence type="predicted"/>
<dbReference type="InterPro" id="IPR054612">
    <property type="entry name" value="Phage_capsid-like_C"/>
</dbReference>
<accession>A0A1E8PTG0</accession>
<sequence>MKSIQALREQRQALAKEARNQLANKGDRAWTKDDQVAFDARADQIEALESEIAATERVMQMEIEDHNRDVEQFRTNPAARVENNKSRELFAKLLREGPQNMTREEVTEIRNTMSAGTGNQGGYTVQSDVARQLIDSLKAYGGMRGIAQSITTSQGNPLSYPTSDGTSEEGEWVPENTLASSADATFGTVGLPAYKASSKIITIPMELLQDSSIDIIAMVTKRINDRIGRTMNKGFTIGSSVGQPTGFSTVAGVGKIGATGQTVVTTYEDLVDLQESIDQAYQEAGTCRFMMHQQTRKGVRKIKDGSGRPIWAESYEAGIKSGTPAQLLGSDVAINNDMSQPAANAKTIAYGDFSKYMIRDVLELLLFRFEDSIYTSKGQVGFLAWARAGGNLLDANAIKQYQQSAT</sequence>